<comment type="caution">
    <text evidence="2">The sequence shown here is derived from an EMBL/GenBank/DDBJ whole genome shotgun (WGS) entry which is preliminary data.</text>
</comment>
<dbReference type="AlphaFoldDB" id="A0ABD3B9U9"/>
<feature type="compositionally biased region" description="Low complexity" evidence="1">
    <location>
        <begin position="473"/>
        <end position="484"/>
    </location>
</feature>
<organism evidence="2 3">
    <name type="scientific">Castilleja foliolosa</name>
    <dbReference type="NCBI Taxonomy" id="1961234"/>
    <lineage>
        <taxon>Eukaryota</taxon>
        <taxon>Viridiplantae</taxon>
        <taxon>Streptophyta</taxon>
        <taxon>Embryophyta</taxon>
        <taxon>Tracheophyta</taxon>
        <taxon>Spermatophyta</taxon>
        <taxon>Magnoliopsida</taxon>
        <taxon>eudicotyledons</taxon>
        <taxon>Gunneridae</taxon>
        <taxon>Pentapetalae</taxon>
        <taxon>asterids</taxon>
        <taxon>lamiids</taxon>
        <taxon>Lamiales</taxon>
        <taxon>Orobanchaceae</taxon>
        <taxon>Pedicularideae</taxon>
        <taxon>Castillejinae</taxon>
        <taxon>Castilleja</taxon>
    </lineage>
</organism>
<feature type="region of interest" description="Disordered" evidence="1">
    <location>
        <begin position="277"/>
        <end position="308"/>
    </location>
</feature>
<protein>
    <submittedName>
        <fullName evidence="2">Uncharacterized protein</fullName>
    </submittedName>
</protein>
<sequence>MASPSPPLPGLTKKPHFSSPEEPSTTQQIPSKSHSNPICKTLIVLALLLIIPFFPSQPPDFISQTIFTQFWEIIHLLFIGIAVSYGLFGRKTAQKIEISRNDDESNGYLTGISHISSIFECGSGNMCCEPDEQDLIMQSYYANCSCQCFGDQSLGKTRCVVHGSSAKIRSLVSKNGKENIIFDNNSDGQNVKNQTWSSKYSKGESLVVVSNGLGESLDFKPLNLPLRSLRSSVVVNEKQESPNRNGSSSKIEAKGKNDIKGQMIRGLVPTNLEKRFEESDADGLPSIPWHSRSGRMEKDGNEFNNIINPRAHYRPRSVEEFEFERIKSRPSNKVSSFSSSPESASSEVDNAEGEISASSEVDNAEGEMVMSVSHPKLAPVTGDEASLSVDSKNREEGRMGKGKQPIMSLDSDKKPLSRAKSVRTLKPSRYEALKRVKSEETESPIVNDQPNREIGCHFPVPKPRPSLPDFFNNEENNCVEQNVTESEDDGDKSELDESCDDEDDAKTNVDYDLGSEVDRKAGEFIAKFREQIRRQKASTVEGYSREFV</sequence>
<feature type="compositionally biased region" description="Polar residues" evidence="1">
    <location>
        <begin position="21"/>
        <end position="34"/>
    </location>
</feature>
<dbReference type="Pfam" id="PF05553">
    <property type="entry name" value="DUF761"/>
    <property type="match status" value="1"/>
</dbReference>
<evidence type="ECO:0000256" key="1">
    <source>
        <dbReference type="SAM" id="MobiDB-lite"/>
    </source>
</evidence>
<feature type="compositionally biased region" description="Basic and acidic residues" evidence="1">
    <location>
        <begin position="428"/>
        <end position="440"/>
    </location>
</feature>
<feature type="region of interest" description="Disordered" evidence="1">
    <location>
        <begin position="373"/>
        <end position="514"/>
    </location>
</feature>
<dbReference type="PANTHER" id="PTHR34059">
    <property type="entry name" value="EXPRESSED PROTEIN"/>
    <property type="match status" value="1"/>
</dbReference>
<dbReference type="Proteomes" id="UP001632038">
    <property type="component" value="Unassembled WGS sequence"/>
</dbReference>
<dbReference type="InterPro" id="IPR008480">
    <property type="entry name" value="DUF761_pln"/>
</dbReference>
<name>A0ABD3B9U9_9LAMI</name>
<evidence type="ECO:0000313" key="2">
    <source>
        <dbReference type="EMBL" id="KAL3613697.1"/>
    </source>
</evidence>
<accession>A0ABD3B9U9</accession>
<feature type="region of interest" description="Disordered" evidence="1">
    <location>
        <begin position="235"/>
        <end position="258"/>
    </location>
</feature>
<gene>
    <name evidence="2" type="ORF">CASFOL_041771</name>
</gene>
<keyword evidence="3" id="KW-1185">Reference proteome</keyword>
<feature type="region of interest" description="Disordered" evidence="1">
    <location>
        <begin position="324"/>
        <end position="359"/>
    </location>
</feature>
<feature type="compositionally biased region" description="Acidic residues" evidence="1">
    <location>
        <begin position="485"/>
        <end position="504"/>
    </location>
</feature>
<reference evidence="3" key="1">
    <citation type="journal article" date="2024" name="IScience">
        <title>Strigolactones Initiate the Formation of Haustorium-like Structures in Castilleja.</title>
        <authorList>
            <person name="Buerger M."/>
            <person name="Peterson D."/>
            <person name="Chory J."/>
        </authorList>
    </citation>
    <scope>NUCLEOTIDE SEQUENCE [LARGE SCALE GENOMIC DNA]</scope>
</reference>
<dbReference type="EMBL" id="JAVIJP010000107">
    <property type="protein sequence ID" value="KAL3613697.1"/>
    <property type="molecule type" value="Genomic_DNA"/>
</dbReference>
<evidence type="ECO:0000313" key="3">
    <source>
        <dbReference type="Proteomes" id="UP001632038"/>
    </source>
</evidence>
<proteinExistence type="predicted"/>
<feature type="compositionally biased region" description="Low complexity" evidence="1">
    <location>
        <begin position="329"/>
        <end position="346"/>
    </location>
</feature>
<feature type="region of interest" description="Disordered" evidence="1">
    <location>
        <begin position="1"/>
        <end position="34"/>
    </location>
</feature>
<dbReference type="PANTHER" id="PTHR34059:SF1">
    <property type="entry name" value="EXPRESSED PROTEIN"/>
    <property type="match status" value="1"/>
</dbReference>